<evidence type="ECO:0000313" key="3">
    <source>
        <dbReference type="EMBL" id="RBP13830.1"/>
    </source>
</evidence>
<dbReference type="EMBL" id="QNRK01000011">
    <property type="protein sequence ID" value="RBP13830.1"/>
    <property type="molecule type" value="Genomic_DNA"/>
</dbReference>
<dbReference type="CDD" id="cd11731">
    <property type="entry name" value="Lin1944_like_SDR_c"/>
    <property type="match status" value="1"/>
</dbReference>
<name>A0A366FIM0_9HYPH</name>
<sequence length="197" mass="20298">MGKILVIGAKGLIGSAVVEALGADTCIRASRSSDETVDISDPKSLQALFGRVGELDGIVCTGGAARFKPWDQQSDDDWAFCLANKLMGQVNVVRYGAKSVRPGGAITLTTGVLAQHPMPGGAMITTVNDAVEAFVRAVAVEQLQVRVNAVSPGWVSETLQAMGRDPSAGIPAAEVAAVMVRQLREGPAGTIALAAKG</sequence>
<dbReference type="Proteomes" id="UP000253529">
    <property type="component" value="Unassembled WGS sequence"/>
</dbReference>
<reference evidence="3 4" key="1">
    <citation type="submission" date="2018-06" db="EMBL/GenBank/DDBJ databases">
        <title>Genomic Encyclopedia of Type Strains, Phase IV (KMG-IV): sequencing the most valuable type-strain genomes for metagenomic binning, comparative biology and taxonomic classification.</title>
        <authorList>
            <person name="Goeker M."/>
        </authorList>
    </citation>
    <scope>NUCLEOTIDE SEQUENCE [LARGE SCALE GENOMIC DNA]</scope>
    <source>
        <strain evidence="3 4">DSM 24875</strain>
    </source>
</reference>
<dbReference type="NCBIfam" id="NF005754">
    <property type="entry name" value="PRK07578.1"/>
    <property type="match status" value="1"/>
</dbReference>
<dbReference type="InterPro" id="IPR051122">
    <property type="entry name" value="SDR_DHRS6-like"/>
</dbReference>
<keyword evidence="2" id="KW-0560">Oxidoreductase</keyword>
<dbReference type="PANTHER" id="PTHR43477">
    <property type="entry name" value="DIHYDROANTICAPSIN 7-DEHYDROGENASE"/>
    <property type="match status" value="1"/>
</dbReference>
<evidence type="ECO:0000256" key="2">
    <source>
        <dbReference type="ARBA" id="ARBA00023002"/>
    </source>
</evidence>
<dbReference type="RefSeq" id="WP_113889381.1">
    <property type="nucleotide sequence ID" value="NZ_QNRK01000011.1"/>
</dbReference>
<accession>A0A366FIM0</accession>
<protein>
    <submittedName>
        <fullName evidence="3">NADP-dependent 3-hydroxy acid dehydrogenase YdfG</fullName>
    </submittedName>
</protein>
<dbReference type="Gene3D" id="3.40.50.720">
    <property type="entry name" value="NAD(P)-binding Rossmann-like Domain"/>
    <property type="match status" value="1"/>
</dbReference>
<gene>
    <name evidence="3" type="ORF">DFR50_11192</name>
</gene>
<keyword evidence="4" id="KW-1185">Reference proteome</keyword>
<dbReference type="OrthoDB" id="9787486at2"/>
<dbReference type="PRINTS" id="PR00081">
    <property type="entry name" value="GDHRDH"/>
</dbReference>
<organism evidence="3 4">
    <name type="scientific">Roseiarcus fermentans</name>
    <dbReference type="NCBI Taxonomy" id="1473586"/>
    <lineage>
        <taxon>Bacteria</taxon>
        <taxon>Pseudomonadati</taxon>
        <taxon>Pseudomonadota</taxon>
        <taxon>Alphaproteobacteria</taxon>
        <taxon>Hyphomicrobiales</taxon>
        <taxon>Roseiarcaceae</taxon>
        <taxon>Roseiarcus</taxon>
    </lineage>
</organism>
<comment type="similarity">
    <text evidence="1">Belongs to the short-chain dehydrogenases/reductases (SDR) family.</text>
</comment>
<dbReference type="InterPro" id="IPR036291">
    <property type="entry name" value="NAD(P)-bd_dom_sf"/>
</dbReference>
<dbReference type="AlphaFoldDB" id="A0A366FIM0"/>
<proteinExistence type="inferred from homology"/>
<comment type="caution">
    <text evidence="3">The sequence shown here is derived from an EMBL/GenBank/DDBJ whole genome shotgun (WGS) entry which is preliminary data.</text>
</comment>
<dbReference type="PANTHER" id="PTHR43477:SF1">
    <property type="entry name" value="DIHYDROANTICAPSIN 7-DEHYDROGENASE"/>
    <property type="match status" value="1"/>
</dbReference>
<dbReference type="GO" id="GO:0016491">
    <property type="term" value="F:oxidoreductase activity"/>
    <property type="evidence" value="ECO:0007669"/>
    <property type="project" value="UniProtKB-KW"/>
</dbReference>
<evidence type="ECO:0000313" key="4">
    <source>
        <dbReference type="Proteomes" id="UP000253529"/>
    </source>
</evidence>
<dbReference type="InterPro" id="IPR002347">
    <property type="entry name" value="SDR_fam"/>
</dbReference>
<dbReference type="Pfam" id="PF13561">
    <property type="entry name" value="adh_short_C2"/>
    <property type="match status" value="1"/>
</dbReference>
<evidence type="ECO:0000256" key="1">
    <source>
        <dbReference type="ARBA" id="ARBA00006484"/>
    </source>
</evidence>
<dbReference type="SUPFAM" id="SSF51735">
    <property type="entry name" value="NAD(P)-binding Rossmann-fold domains"/>
    <property type="match status" value="1"/>
</dbReference>